<dbReference type="EMBL" id="BAAATM010000022">
    <property type="protein sequence ID" value="GAA2555202.1"/>
    <property type="molecule type" value="Genomic_DNA"/>
</dbReference>
<sequence length="88" mass="10440">MKKQYPSWRVHRGKVAIRVNKMRNRRSKWGPGKVHWVVYDPKWNAYFKACWKPDILLISLGGETSWGNVPKDTQITCKRCLKIKWLNG</sequence>
<reference evidence="1 2" key="1">
    <citation type="journal article" date="2019" name="Int. J. Syst. Evol. Microbiol.">
        <title>The Global Catalogue of Microorganisms (GCM) 10K type strain sequencing project: providing services to taxonomists for standard genome sequencing and annotation.</title>
        <authorList>
            <consortium name="The Broad Institute Genomics Platform"/>
            <consortium name="The Broad Institute Genome Sequencing Center for Infectious Disease"/>
            <person name="Wu L."/>
            <person name="Ma J."/>
        </authorList>
    </citation>
    <scope>NUCLEOTIDE SEQUENCE [LARGE SCALE GENOMIC DNA]</scope>
    <source>
        <strain evidence="1 2">JCM 6924</strain>
    </source>
</reference>
<accession>A0ABN3P145</accession>
<comment type="caution">
    <text evidence="1">The sequence shown here is derived from an EMBL/GenBank/DDBJ whole genome shotgun (WGS) entry which is preliminary data.</text>
</comment>
<gene>
    <name evidence="1" type="ORF">GCM10010423_65510</name>
</gene>
<evidence type="ECO:0000313" key="2">
    <source>
        <dbReference type="Proteomes" id="UP001501095"/>
    </source>
</evidence>
<keyword evidence="2" id="KW-1185">Reference proteome</keyword>
<organism evidence="1 2">
    <name type="scientific">Streptomyces levis</name>
    <dbReference type="NCBI Taxonomy" id="285566"/>
    <lineage>
        <taxon>Bacteria</taxon>
        <taxon>Bacillati</taxon>
        <taxon>Actinomycetota</taxon>
        <taxon>Actinomycetes</taxon>
        <taxon>Kitasatosporales</taxon>
        <taxon>Streptomycetaceae</taxon>
        <taxon>Streptomyces</taxon>
    </lineage>
</organism>
<evidence type="ECO:0000313" key="1">
    <source>
        <dbReference type="EMBL" id="GAA2555202.1"/>
    </source>
</evidence>
<protein>
    <submittedName>
        <fullName evidence="1">Uncharacterized protein</fullName>
    </submittedName>
</protein>
<dbReference type="Proteomes" id="UP001501095">
    <property type="component" value="Unassembled WGS sequence"/>
</dbReference>
<proteinExistence type="predicted"/>
<name>A0ABN3P145_9ACTN</name>